<gene>
    <name evidence="1" type="ORF">B0188_06145</name>
</gene>
<dbReference type="EMBL" id="MUYB01000026">
    <property type="protein sequence ID" value="OOS03424.1"/>
    <property type="molecule type" value="Genomic_DNA"/>
</dbReference>
<evidence type="ECO:0000313" key="1">
    <source>
        <dbReference type="EMBL" id="OOS03424.1"/>
    </source>
</evidence>
<comment type="caution">
    <text evidence="1">The sequence shown here is derived from an EMBL/GenBank/DDBJ whole genome shotgun (WGS) entry which is preliminary data.</text>
</comment>
<protein>
    <recommendedName>
        <fullName evidence="3">DUF3108 domain-containing protein</fullName>
    </recommendedName>
</protein>
<evidence type="ECO:0008006" key="3">
    <source>
        <dbReference type="Google" id="ProtNLM"/>
    </source>
</evidence>
<proteinExistence type="predicted"/>
<evidence type="ECO:0000313" key="2">
    <source>
        <dbReference type="Proteomes" id="UP000190023"/>
    </source>
</evidence>
<organism evidence="1 2">
    <name type="scientific">[Haemophilus] felis</name>
    <dbReference type="NCBI Taxonomy" id="123822"/>
    <lineage>
        <taxon>Bacteria</taxon>
        <taxon>Pseudomonadati</taxon>
        <taxon>Pseudomonadota</taxon>
        <taxon>Gammaproteobacteria</taxon>
        <taxon>Pasteurellales</taxon>
        <taxon>Pasteurellaceae</taxon>
    </lineage>
</organism>
<name>A0A1T0B030_9PAST</name>
<sequence>MKLLKTWIYIITLLYLPQVWSITDINIKYSSNYLMPAYVHFQAEGKRYKVAASINVPFYKIQFSSQGEQTTNYFKMEDYLDTRNGKPYALSKIRHQQVEYGKVQNGLSKQDVNLPIFDLFSLAFQLAYYDKLPLNFMITNGKKLYKMENVVVNKSTRKLPNSGQEQMEISYRFKTEDNKEIVVKKIAGEGFPRYISYSRDGDDYELTFKEFVK</sequence>
<dbReference type="AlphaFoldDB" id="A0A1T0B030"/>
<dbReference type="STRING" id="123822.B0188_06145"/>
<keyword evidence="2" id="KW-1185">Reference proteome</keyword>
<accession>A0A1T0B030</accession>
<dbReference type="OrthoDB" id="5672750at2"/>
<dbReference type="Proteomes" id="UP000190023">
    <property type="component" value="Unassembled WGS sequence"/>
</dbReference>
<reference evidence="1 2" key="1">
    <citation type="submission" date="2017-02" db="EMBL/GenBank/DDBJ databases">
        <title>Draft genome sequence of Haemophilus felis CCUG 31170 type strain.</title>
        <authorList>
            <person name="Engstrom-Jakobsson H."/>
            <person name="Salva-Serra F."/>
            <person name="Thorell K."/>
            <person name="Gonzales-Siles L."/>
            <person name="Karlsson R."/>
            <person name="Boulund F."/>
            <person name="Engstrand L."/>
            <person name="Kristiansson E."/>
            <person name="Moore E."/>
        </authorList>
    </citation>
    <scope>NUCLEOTIDE SEQUENCE [LARGE SCALE GENOMIC DNA]</scope>
    <source>
        <strain evidence="1 2">CCUG 31170</strain>
    </source>
</reference>